<dbReference type="eggNOG" id="COG5523">
    <property type="taxonomic scope" value="Bacteria"/>
</dbReference>
<dbReference type="STRING" id="873513.HMPREF6485_2824"/>
<evidence type="ECO:0008006" key="4">
    <source>
        <dbReference type="Google" id="ProtNLM"/>
    </source>
</evidence>
<keyword evidence="1" id="KW-1133">Transmembrane helix</keyword>
<protein>
    <recommendedName>
        <fullName evidence="4">DUF975 family protein</fullName>
    </recommendedName>
</protein>
<dbReference type="HOGENOM" id="CLU_045673_3_1_10"/>
<evidence type="ECO:0000256" key="1">
    <source>
        <dbReference type="SAM" id="Phobius"/>
    </source>
</evidence>
<keyword evidence="3" id="KW-1185">Reference proteome</keyword>
<feature type="transmembrane region" description="Helical" evidence="1">
    <location>
        <begin position="179"/>
        <end position="205"/>
    </location>
</feature>
<feature type="transmembrane region" description="Helical" evidence="1">
    <location>
        <begin position="118"/>
        <end position="141"/>
    </location>
</feature>
<feature type="transmembrane region" description="Helical" evidence="1">
    <location>
        <begin position="39"/>
        <end position="60"/>
    </location>
</feature>
<proteinExistence type="predicted"/>
<dbReference type="Proteomes" id="UP000003112">
    <property type="component" value="Unassembled WGS sequence"/>
</dbReference>
<keyword evidence="1" id="KW-0472">Membrane</keyword>
<sequence>MRQRHLVLIHLFSNFIIIKTMDSISAYKNRALASLDKGWSTPVICTLIYYIITFVVAGVMGNKDSSVVRQTVGFLFYLGLIPLGWSLQVLFLEYVREGRTQVNSLFLGFKKPWLPKSFLIPFLVGIYTVLWTLLLIIPGIIKAYSYAMAPYVFKDNPEISCDDAIKESMRLMDGHKLQLFLLDLSFIGWVILASLTLGIGFLWLVPYWQTTRVHFYEDLKKEMPAA</sequence>
<keyword evidence="1" id="KW-0812">Transmembrane</keyword>
<dbReference type="EMBL" id="AEPD01000052">
    <property type="protein sequence ID" value="EFU29193.1"/>
    <property type="molecule type" value="Genomic_DNA"/>
</dbReference>
<dbReference type="AlphaFoldDB" id="E6KB37"/>
<comment type="caution">
    <text evidence="2">The sequence shown here is derived from an EMBL/GenBank/DDBJ whole genome shotgun (WGS) entry which is preliminary data.</text>
</comment>
<feature type="transmembrane region" description="Helical" evidence="1">
    <location>
        <begin position="72"/>
        <end position="91"/>
    </location>
</feature>
<dbReference type="PANTHER" id="PTHR40076">
    <property type="entry name" value="MEMBRANE PROTEIN-RELATED"/>
    <property type="match status" value="1"/>
</dbReference>
<name>E6KB37_9BACT</name>
<gene>
    <name evidence="2" type="ORF">HMPREF6485_2824</name>
</gene>
<dbReference type="PANTHER" id="PTHR40076:SF1">
    <property type="entry name" value="MEMBRANE PROTEIN"/>
    <property type="match status" value="1"/>
</dbReference>
<evidence type="ECO:0000313" key="2">
    <source>
        <dbReference type="EMBL" id="EFU29193.1"/>
    </source>
</evidence>
<accession>E6KB37</accession>
<dbReference type="InterPro" id="IPR010380">
    <property type="entry name" value="DUF975"/>
</dbReference>
<reference evidence="2 3" key="1">
    <citation type="submission" date="2010-10" db="EMBL/GenBank/DDBJ databases">
        <authorList>
            <person name="Muzny D."/>
            <person name="Qin X."/>
            <person name="Deng J."/>
            <person name="Jiang H."/>
            <person name="Liu Y."/>
            <person name="Qu J."/>
            <person name="Song X.-Z."/>
            <person name="Zhang L."/>
            <person name="Thornton R."/>
            <person name="Coyle M."/>
            <person name="Francisco L."/>
            <person name="Jackson L."/>
            <person name="Javaid M."/>
            <person name="Korchina V."/>
            <person name="Kovar C."/>
            <person name="Mata R."/>
            <person name="Mathew T."/>
            <person name="Ngo R."/>
            <person name="Nguyen L."/>
            <person name="Nguyen N."/>
            <person name="Okwuonu G."/>
            <person name="Ongeri F."/>
            <person name="Pham C."/>
            <person name="Simmons D."/>
            <person name="Wilczek-Boney K."/>
            <person name="Hale W."/>
            <person name="Jakkamsetti A."/>
            <person name="Pham P."/>
            <person name="Ruth R."/>
            <person name="San Lucas F."/>
            <person name="Warren J."/>
            <person name="Zhang J."/>
            <person name="Zhao Z."/>
            <person name="Zhou C."/>
            <person name="Zhu D."/>
            <person name="Lee S."/>
            <person name="Bess C."/>
            <person name="Blankenburg K."/>
            <person name="Forbes L."/>
            <person name="Fu Q."/>
            <person name="Gubbala S."/>
            <person name="Hirani K."/>
            <person name="Jayaseelan J.C."/>
            <person name="Lara F."/>
            <person name="Munidasa M."/>
            <person name="Palculict T."/>
            <person name="Patil S."/>
            <person name="Pu L.-L."/>
            <person name="Saada N."/>
            <person name="Tang L."/>
            <person name="Weissenberger G."/>
            <person name="Zhu Y."/>
            <person name="Hemphill L."/>
            <person name="Shang Y."/>
            <person name="Youmans B."/>
            <person name="Ayvaz T."/>
            <person name="Ross M."/>
            <person name="Santibanez J."/>
            <person name="Aqrawi P."/>
            <person name="Gross S."/>
            <person name="Joshi V."/>
            <person name="Fowler G."/>
            <person name="Nazareth L."/>
            <person name="Reid J."/>
            <person name="Worley K."/>
            <person name="Petrosino J."/>
            <person name="Highlander S."/>
            <person name="Gibbs R."/>
        </authorList>
    </citation>
    <scope>NUCLEOTIDE SEQUENCE [LARGE SCALE GENOMIC DNA]</scope>
    <source>
        <strain evidence="2 3">ATCC 33574</strain>
    </source>
</reference>
<evidence type="ECO:0000313" key="3">
    <source>
        <dbReference type="Proteomes" id="UP000003112"/>
    </source>
</evidence>
<dbReference type="Pfam" id="PF06161">
    <property type="entry name" value="DUF975"/>
    <property type="match status" value="1"/>
</dbReference>
<organism evidence="2 3">
    <name type="scientific">Segatella buccae ATCC 33574</name>
    <dbReference type="NCBI Taxonomy" id="873513"/>
    <lineage>
        <taxon>Bacteria</taxon>
        <taxon>Pseudomonadati</taxon>
        <taxon>Bacteroidota</taxon>
        <taxon>Bacteroidia</taxon>
        <taxon>Bacteroidales</taxon>
        <taxon>Prevotellaceae</taxon>
        <taxon>Segatella</taxon>
    </lineage>
</organism>